<gene>
    <name evidence="2" type="ORF">BON30_43000</name>
</gene>
<keyword evidence="3" id="KW-1185">Reference proteome</keyword>
<dbReference type="RefSeq" id="WP_071904399.1">
    <property type="nucleotide sequence ID" value="NZ_MPIN01000018.1"/>
</dbReference>
<dbReference type="Proteomes" id="UP000182229">
    <property type="component" value="Unassembled WGS sequence"/>
</dbReference>
<dbReference type="STRING" id="83449.BON30_43000"/>
<dbReference type="InterPro" id="IPR018445">
    <property type="entry name" value="Put_Phosphate_transp_reg"/>
</dbReference>
<dbReference type="EMBL" id="MPIN01000018">
    <property type="protein sequence ID" value="OJH34570.1"/>
    <property type="molecule type" value="Genomic_DNA"/>
</dbReference>
<dbReference type="PANTHER" id="PTHR37298:SF1">
    <property type="entry name" value="UPF0111 PROTEIN YKAA"/>
    <property type="match status" value="1"/>
</dbReference>
<comment type="similarity">
    <text evidence="1">Belongs to the UPF0111 family.</text>
</comment>
<reference evidence="3" key="1">
    <citation type="submission" date="2016-11" db="EMBL/GenBank/DDBJ databases">
        <authorList>
            <person name="Shukria A."/>
            <person name="Stevens D.C."/>
        </authorList>
    </citation>
    <scope>NUCLEOTIDE SEQUENCE [LARGE SCALE GENOMIC DNA]</scope>
    <source>
        <strain evidence="3">Cbfe23</strain>
    </source>
</reference>
<protein>
    <submittedName>
        <fullName evidence="2">Phosphate transport regulator</fullName>
    </submittedName>
</protein>
<reference evidence="2 3" key="2">
    <citation type="submission" date="2016-12" db="EMBL/GenBank/DDBJ databases">
        <title>Draft Genome Sequence of Cystobacter ferrugineus Strain Cbfe23.</title>
        <authorList>
            <person name="Akbar S."/>
            <person name="Dowd S.E."/>
            <person name="Stevens D.C."/>
        </authorList>
    </citation>
    <scope>NUCLEOTIDE SEQUENCE [LARGE SCALE GENOMIC DNA]</scope>
    <source>
        <strain evidence="2 3">Cbfe23</strain>
    </source>
</reference>
<dbReference type="Gene3D" id="1.20.58.220">
    <property type="entry name" value="Phosphate transport system protein phou homolog 2, domain 2"/>
    <property type="match status" value="1"/>
</dbReference>
<dbReference type="InterPro" id="IPR038078">
    <property type="entry name" value="PhoU-like_sf"/>
</dbReference>
<dbReference type="OrthoDB" id="9797568at2"/>
<evidence type="ECO:0000313" key="3">
    <source>
        <dbReference type="Proteomes" id="UP000182229"/>
    </source>
</evidence>
<name>A0A1L9AX40_9BACT</name>
<evidence type="ECO:0000256" key="1">
    <source>
        <dbReference type="ARBA" id="ARBA00008591"/>
    </source>
</evidence>
<proteinExistence type="inferred from homology"/>
<comment type="caution">
    <text evidence="2">The sequence shown here is derived from an EMBL/GenBank/DDBJ whole genome shotgun (WGS) entry which is preliminary data.</text>
</comment>
<dbReference type="AlphaFoldDB" id="A0A1L9AX40"/>
<evidence type="ECO:0000313" key="2">
    <source>
        <dbReference type="EMBL" id="OJH34570.1"/>
    </source>
</evidence>
<dbReference type="Pfam" id="PF01865">
    <property type="entry name" value="PhoU_div"/>
    <property type="match status" value="1"/>
</dbReference>
<sequence length="208" mass="23341">MLERLMPGADGFHDDFDAQCATTLAGARLFHELLSDYRDVSSRVEALQRLEHQGNSVNHVALERLHSAFIAPFERTHIHALLARIDEVLDFTLAAALRLQFYEIPASLPEATRLAHQLVTLTEKLREVVRALRSLRNPEPILSGCKELKLLAREAKDVLRASKGQLFKGGMDHLTVLKWKEIYDAVTSAVFKCRDAADVIEGIVLTYA</sequence>
<organism evidence="2 3">
    <name type="scientific">Cystobacter ferrugineus</name>
    <dbReference type="NCBI Taxonomy" id="83449"/>
    <lineage>
        <taxon>Bacteria</taxon>
        <taxon>Pseudomonadati</taxon>
        <taxon>Myxococcota</taxon>
        <taxon>Myxococcia</taxon>
        <taxon>Myxococcales</taxon>
        <taxon>Cystobacterineae</taxon>
        <taxon>Archangiaceae</taxon>
        <taxon>Cystobacter</taxon>
    </lineage>
</organism>
<dbReference type="InterPro" id="IPR052912">
    <property type="entry name" value="UPF0111_domain"/>
</dbReference>
<accession>A0A1L9AX40</accession>
<dbReference type="PANTHER" id="PTHR37298">
    <property type="entry name" value="UPF0111 PROTEIN YKAA"/>
    <property type="match status" value="1"/>
</dbReference>